<proteinExistence type="predicted"/>
<dbReference type="RefSeq" id="WP_162663567.1">
    <property type="nucleotide sequence ID" value="NZ_CP048020.1"/>
</dbReference>
<gene>
    <name evidence="2" type="ORF">GWP43_07025</name>
</gene>
<dbReference type="InterPro" id="IPR006842">
    <property type="entry name" value="Transposase_31"/>
</dbReference>
<reference evidence="2 3" key="1">
    <citation type="submission" date="2020-01" db="EMBL/GenBank/DDBJ databases">
        <title>Complete genome sequence of a human oral phylogroup 1 Treponema sp. strain ATCC 700766, originally isolated from periodontitis dental plaque.</title>
        <authorList>
            <person name="Chan Y."/>
            <person name="Huo Y.-B."/>
            <person name="Yu X.-L."/>
            <person name="Zeng H."/>
            <person name="Leung W.-K."/>
            <person name="Watt R.M."/>
        </authorList>
    </citation>
    <scope>NUCLEOTIDE SEQUENCE [LARGE SCALE GENOMIC DNA]</scope>
    <source>
        <strain evidence="2 3">OMZ 804</strain>
    </source>
</reference>
<protein>
    <submittedName>
        <fullName evidence="2">Rpn family recombination-promoting nuclease/putative transposase</fullName>
    </submittedName>
</protein>
<feature type="domain" description="Transposase (putative) YhgA-like" evidence="1">
    <location>
        <begin position="71"/>
        <end position="172"/>
    </location>
</feature>
<name>A0A6P1Y0D1_9SPIR</name>
<dbReference type="Pfam" id="PF04754">
    <property type="entry name" value="Transposase_31"/>
    <property type="match status" value="1"/>
</dbReference>
<evidence type="ECO:0000259" key="1">
    <source>
        <dbReference type="Pfam" id="PF04754"/>
    </source>
</evidence>
<sequence>MKKHNRRYKDSVFVDLFSEDKYAKNNFLALYNALHDTDYRSTGILKNIRLKQVMYMSFANDVSYLIDNKLIVLAEHQSTVNLNMPIRCLEYIARLYEQLYESKEKYSRKQLVTPTPEFYVFYNGKEAYSGNSVLKLSDSFVNKYKAEYTLELSVKVVNINYDKDNVIIKRCEPLKQYSQFVDAVRHHIAIDREHGFETAIKECIQNDILREYLQRKSKEVLNMLIGEYDYDTDIAVQREESFDMGLAEGEARGSRQKAFETARLMLQRDYPESEICLMTGLTKEEVEGLLVRV</sequence>
<evidence type="ECO:0000313" key="3">
    <source>
        <dbReference type="Proteomes" id="UP000464374"/>
    </source>
</evidence>
<evidence type="ECO:0000313" key="2">
    <source>
        <dbReference type="EMBL" id="QHX43238.1"/>
    </source>
</evidence>
<dbReference type="Proteomes" id="UP000464374">
    <property type="component" value="Chromosome"/>
</dbReference>
<organism evidence="2 3">
    <name type="scientific">Treponema vincentii</name>
    <dbReference type="NCBI Taxonomy" id="69710"/>
    <lineage>
        <taxon>Bacteria</taxon>
        <taxon>Pseudomonadati</taxon>
        <taxon>Spirochaetota</taxon>
        <taxon>Spirochaetia</taxon>
        <taxon>Spirochaetales</taxon>
        <taxon>Treponemataceae</taxon>
        <taxon>Treponema</taxon>
    </lineage>
</organism>
<dbReference type="EMBL" id="CP048020">
    <property type="protein sequence ID" value="QHX43238.1"/>
    <property type="molecule type" value="Genomic_DNA"/>
</dbReference>
<dbReference type="AlphaFoldDB" id="A0A6P1Y0D1"/>
<accession>A0A6P1Y0D1</accession>
<dbReference type="KEGG" id="trz:GWP43_07025"/>